<feature type="compositionally biased region" description="Polar residues" evidence="1">
    <location>
        <begin position="133"/>
        <end position="147"/>
    </location>
</feature>
<feature type="compositionally biased region" description="Polar residues" evidence="1">
    <location>
        <begin position="1"/>
        <end position="10"/>
    </location>
</feature>
<keyword evidence="3" id="KW-1185">Reference proteome</keyword>
<reference evidence="2 3" key="1">
    <citation type="submission" date="2021-06" db="EMBL/GenBank/DDBJ databases">
        <title>Caerostris darwini draft genome.</title>
        <authorList>
            <person name="Kono N."/>
            <person name="Arakawa K."/>
        </authorList>
    </citation>
    <scope>NUCLEOTIDE SEQUENCE [LARGE SCALE GENOMIC DNA]</scope>
</reference>
<feature type="compositionally biased region" description="Polar residues" evidence="1">
    <location>
        <begin position="19"/>
        <end position="37"/>
    </location>
</feature>
<feature type="region of interest" description="Disordered" evidence="1">
    <location>
        <begin position="133"/>
        <end position="157"/>
    </location>
</feature>
<organism evidence="2 3">
    <name type="scientific">Caerostris darwini</name>
    <dbReference type="NCBI Taxonomy" id="1538125"/>
    <lineage>
        <taxon>Eukaryota</taxon>
        <taxon>Metazoa</taxon>
        <taxon>Ecdysozoa</taxon>
        <taxon>Arthropoda</taxon>
        <taxon>Chelicerata</taxon>
        <taxon>Arachnida</taxon>
        <taxon>Araneae</taxon>
        <taxon>Araneomorphae</taxon>
        <taxon>Entelegynae</taxon>
        <taxon>Araneoidea</taxon>
        <taxon>Araneidae</taxon>
        <taxon>Caerostris</taxon>
    </lineage>
</organism>
<dbReference type="AlphaFoldDB" id="A0AAV4UZW7"/>
<dbReference type="Proteomes" id="UP001054837">
    <property type="component" value="Unassembled WGS sequence"/>
</dbReference>
<evidence type="ECO:0000313" key="2">
    <source>
        <dbReference type="EMBL" id="GIY63467.1"/>
    </source>
</evidence>
<protein>
    <submittedName>
        <fullName evidence="2">Large T antigen</fullName>
    </submittedName>
</protein>
<gene>
    <name evidence="2" type="primary">LT_12</name>
    <name evidence="2" type="ORF">CDAR_401801</name>
</gene>
<accession>A0AAV4UZW7</accession>
<proteinExistence type="predicted"/>
<name>A0AAV4UZW7_9ARAC</name>
<sequence>MPPPSSQVETTGECDENDVTMTEFSPQSPQISLPETNAEASTNVQNLIPASPSKLVDLKILVRRRKLLWHPDKNNPNEYPAMLIEAWNFFIKSIKERDSVASSFNDETFDFNSYTEAEPDLFCLESQPDLFCSETTLPPSPGPSNVSDPEPDLDDPLWGKWERRQRINKEYQQQEEGKKRTETPEYNDSPFDDDFFAPSPKNKFALPDNMHDYFRSATNHRADSLGGSNALRRRRNYRAVERISVRAFQNAAGFHR</sequence>
<evidence type="ECO:0000256" key="1">
    <source>
        <dbReference type="SAM" id="MobiDB-lite"/>
    </source>
</evidence>
<feature type="region of interest" description="Disordered" evidence="1">
    <location>
        <begin position="170"/>
        <end position="192"/>
    </location>
</feature>
<feature type="region of interest" description="Disordered" evidence="1">
    <location>
        <begin position="1"/>
        <end position="37"/>
    </location>
</feature>
<dbReference type="EMBL" id="BPLQ01012183">
    <property type="protein sequence ID" value="GIY63467.1"/>
    <property type="molecule type" value="Genomic_DNA"/>
</dbReference>
<comment type="caution">
    <text evidence="2">The sequence shown here is derived from an EMBL/GenBank/DDBJ whole genome shotgun (WGS) entry which is preliminary data.</text>
</comment>
<evidence type="ECO:0000313" key="3">
    <source>
        <dbReference type="Proteomes" id="UP001054837"/>
    </source>
</evidence>